<keyword evidence="6" id="KW-0812">Transmembrane</keyword>
<keyword evidence="10" id="KW-1185">Reference proteome</keyword>
<dbReference type="NCBIfam" id="TIGR02227">
    <property type="entry name" value="sigpep_I_bact"/>
    <property type="match status" value="1"/>
</dbReference>
<dbReference type="GO" id="GO:0009003">
    <property type="term" value="F:signal peptidase activity"/>
    <property type="evidence" value="ECO:0007669"/>
    <property type="project" value="UniProtKB-EC"/>
</dbReference>
<evidence type="ECO:0000313" key="9">
    <source>
        <dbReference type="EMBL" id="TWT63672.1"/>
    </source>
</evidence>
<accession>A0A5C5XPG3</accession>
<dbReference type="AlphaFoldDB" id="A0A5C5XPG3"/>
<evidence type="ECO:0000256" key="6">
    <source>
        <dbReference type="RuleBase" id="RU362042"/>
    </source>
</evidence>
<dbReference type="OrthoDB" id="9802919at2"/>
<evidence type="ECO:0000256" key="7">
    <source>
        <dbReference type="SAM" id="MobiDB-lite"/>
    </source>
</evidence>
<feature type="compositionally biased region" description="Low complexity" evidence="7">
    <location>
        <begin position="39"/>
        <end position="51"/>
    </location>
</feature>
<feature type="region of interest" description="Disordered" evidence="7">
    <location>
        <begin position="1"/>
        <end position="51"/>
    </location>
</feature>
<evidence type="ECO:0000313" key="10">
    <source>
        <dbReference type="Proteomes" id="UP000316095"/>
    </source>
</evidence>
<evidence type="ECO:0000256" key="3">
    <source>
        <dbReference type="ARBA" id="ARBA00013208"/>
    </source>
</evidence>
<dbReference type="CDD" id="cd06530">
    <property type="entry name" value="S26_SPase_I"/>
    <property type="match status" value="2"/>
</dbReference>
<dbReference type="InterPro" id="IPR000223">
    <property type="entry name" value="Pept_S26A_signal_pept_1"/>
</dbReference>
<dbReference type="EC" id="3.4.21.89" evidence="3 6"/>
<dbReference type="RefSeq" id="WP_146505436.1">
    <property type="nucleotide sequence ID" value="NZ_SJPG01000001.1"/>
</dbReference>
<dbReference type="Gene3D" id="2.10.109.10">
    <property type="entry name" value="Umud Fragment, subunit A"/>
    <property type="match status" value="2"/>
</dbReference>
<dbReference type="PROSITE" id="PS00761">
    <property type="entry name" value="SPASE_I_3"/>
    <property type="match status" value="1"/>
</dbReference>
<dbReference type="EMBL" id="SJPG01000001">
    <property type="protein sequence ID" value="TWT63672.1"/>
    <property type="molecule type" value="Genomic_DNA"/>
</dbReference>
<dbReference type="PRINTS" id="PR00727">
    <property type="entry name" value="LEADERPTASE"/>
</dbReference>
<dbReference type="SUPFAM" id="SSF51306">
    <property type="entry name" value="LexA/Signal peptidase"/>
    <property type="match status" value="2"/>
</dbReference>
<comment type="subcellular location">
    <subcellularLocation>
        <location evidence="6">Membrane</location>
        <topology evidence="6">Single-pass type II membrane protein</topology>
    </subcellularLocation>
</comment>
<dbReference type="GO" id="GO:0016020">
    <property type="term" value="C:membrane"/>
    <property type="evidence" value="ECO:0007669"/>
    <property type="project" value="UniProtKB-SubCell"/>
</dbReference>
<evidence type="ECO:0000256" key="5">
    <source>
        <dbReference type="ARBA" id="ARBA00022801"/>
    </source>
</evidence>
<dbReference type="InterPro" id="IPR019757">
    <property type="entry name" value="Pept_S26A_signal_pept_1_Lys-AS"/>
</dbReference>
<dbReference type="Proteomes" id="UP000316095">
    <property type="component" value="Unassembled WGS sequence"/>
</dbReference>
<evidence type="ECO:0000256" key="2">
    <source>
        <dbReference type="ARBA" id="ARBA00009370"/>
    </source>
</evidence>
<comment type="caution">
    <text evidence="9">The sequence shown here is derived from an EMBL/GenBank/DDBJ whole genome shotgun (WGS) entry which is preliminary data.</text>
</comment>
<keyword evidence="5 6" id="KW-0378">Hydrolase</keyword>
<evidence type="ECO:0000259" key="8">
    <source>
        <dbReference type="Pfam" id="PF10502"/>
    </source>
</evidence>
<evidence type="ECO:0000256" key="1">
    <source>
        <dbReference type="ARBA" id="ARBA00000677"/>
    </source>
</evidence>
<feature type="compositionally biased region" description="Basic and acidic residues" evidence="7">
    <location>
        <begin position="9"/>
        <end position="30"/>
    </location>
</feature>
<dbReference type="InterPro" id="IPR036286">
    <property type="entry name" value="LexA/Signal_pep-like_sf"/>
</dbReference>
<dbReference type="GO" id="GO:0006465">
    <property type="term" value="P:signal peptide processing"/>
    <property type="evidence" value="ECO:0007669"/>
    <property type="project" value="InterPro"/>
</dbReference>
<keyword evidence="6" id="KW-0472">Membrane</keyword>
<dbReference type="GO" id="GO:0004252">
    <property type="term" value="F:serine-type endopeptidase activity"/>
    <property type="evidence" value="ECO:0007669"/>
    <property type="project" value="InterPro"/>
</dbReference>
<name>A0A5C5XPG3_9PLAN</name>
<gene>
    <name evidence="9" type="primary">sipV</name>
    <name evidence="9" type="ORF">Pan54_44270</name>
</gene>
<comment type="similarity">
    <text evidence="2 6">Belongs to the peptidase S26 family.</text>
</comment>
<dbReference type="PROSITE" id="PS00760">
    <property type="entry name" value="SPASE_I_2"/>
    <property type="match status" value="1"/>
</dbReference>
<dbReference type="PANTHER" id="PTHR43390:SF1">
    <property type="entry name" value="CHLOROPLAST PROCESSING PEPTIDASE"/>
    <property type="match status" value="1"/>
</dbReference>
<comment type="catalytic activity">
    <reaction evidence="1 6">
        <text>Cleavage of hydrophobic, N-terminal signal or leader sequences from secreted and periplasmic proteins.</text>
        <dbReference type="EC" id="3.4.21.89"/>
    </reaction>
</comment>
<feature type="transmembrane region" description="Helical" evidence="6">
    <location>
        <begin position="58"/>
        <end position="77"/>
    </location>
</feature>
<proteinExistence type="inferred from homology"/>
<dbReference type="Pfam" id="PF10502">
    <property type="entry name" value="Peptidase_S26"/>
    <property type="match status" value="2"/>
</dbReference>
<keyword evidence="6" id="KW-0645">Protease</keyword>
<keyword evidence="6" id="KW-1133">Transmembrane helix</keyword>
<evidence type="ECO:0000256" key="4">
    <source>
        <dbReference type="ARBA" id="ARBA00019232"/>
    </source>
</evidence>
<reference evidence="9 10" key="1">
    <citation type="submission" date="2019-02" db="EMBL/GenBank/DDBJ databases">
        <title>Deep-cultivation of Planctomycetes and their phenomic and genomic characterization uncovers novel biology.</title>
        <authorList>
            <person name="Wiegand S."/>
            <person name="Jogler M."/>
            <person name="Boedeker C."/>
            <person name="Pinto D."/>
            <person name="Vollmers J."/>
            <person name="Rivas-Marin E."/>
            <person name="Kohn T."/>
            <person name="Peeters S.H."/>
            <person name="Heuer A."/>
            <person name="Rast P."/>
            <person name="Oberbeckmann S."/>
            <person name="Bunk B."/>
            <person name="Jeske O."/>
            <person name="Meyerdierks A."/>
            <person name="Storesund J.E."/>
            <person name="Kallscheuer N."/>
            <person name="Luecker S."/>
            <person name="Lage O.M."/>
            <person name="Pohl T."/>
            <person name="Merkel B.J."/>
            <person name="Hornburger P."/>
            <person name="Mueller R.-W."/>
            <person name="Bruemmer F."/>
            <person name="Labrenz M."/>
            <person name="Spormann A.M."/>
            <person name="Op Den Camp H."/>
            <person name="Overmann J."/>
            <person name="Amann R."/>
            <person name="Jetten M.S.M."/>
            <person name="Mascher T."/>
            <person name="Medema M.H."/>
            <person name="Devos D.P."/>
            <person name="Kaster A.-K."/>
            <person name="Ovreas L."/>
            <person name="Rohde M."/>
            <person name="Galperin M.Y."/>
            <person name="Jogler C."/>
        </authorList>
    </citation>
    <scope>NUCLEOTIDE SEQUENCE [LARGE SCALE GENOMIC DNA]</scope>
    <source>
        <strain evidence="9 10">Pan54</strain>
    </source>
</reference>
<dbReference type="InterPro" id="IPR019533">
    <property type="entry name" value="Peptidase_S26"/>
</dbReference>
<feature type="domain" description="Peptidase S26" evidence="8">
    <location>
        <begin position="455"/>
        <end position="556"/>
    </location>
</feature>
<organism evidence="9 10">
    <name type="scientific">Rubinisphaera italica</name>
    <dbReference type="NCBI Taxonomy" id="2527969"/>
    <lineage>
        <taxon>Bacteria</taxon>
        <taxon>Pseudomonadati</taxon>
        <taxon>Planctomycetota</taxon>
        <taxon>Planctomycetia</taxon>
        <taxon>Planctomycetales</taxon>
        <taxon>Planctomycetaceae</taxon>
        <taxon>Rubinisphaera</taxon>
    </lineage>
</organism>
<sequence>MTTNLPKLSRQEEPRPDFTKKTATRLDSKSKTTVSFRTEPASRSLPEESSPSLGSMRYFVEAIVVLALAVSVFRTFIVEGFMISTGSMAPRIRGYHYRVTCPDCQFNFAHTATEITPGNDPQSNPEGHHLTCPNCHYDRILLSGQTINEGDQILVDKQAYEWRSPERWDAIVFRNPQRPTQAYAKRIIGLPGETLQIRDGDIYIDGELQRKGLMAQRQMRILVSDSRFQPQLQDDNWRSPWIIAPDASDANWKFQKAGFDFNPDVTPQTSENTSQQWLSYRNWVRSGGFHRYRVPLKVWPIDLPLPSENTVLRYDSNEKELSCRGALPADIVEKLTVMTVDLEFHQALKTLFEQSHLRPISDWEAYNEQTGLVPETVSDLMVRMEVSAASPQSQIRLRLNDGWYDFQCRFDFSKRIAELSLHGQKKILRVGDLPDLPFEEMIEIEMSVMDRQVLVALNGEVLFEPYAYRAEKEVRDTVVEPIHIHCQDGPVSISRLQVFRDIAYRKSSDDLDISESSPQYPIRPEEYFVLGDNSIVSIDSRYWPKGSVKPSLIIGRPIVLHLPSRKQTIEIGSLKSQIRVPDFERVRMLR</sequence>
<protein>
    <recommendedName>
        <fullName evidence="4 6">Signal peptidase I</fullName>
        <ecNumber evidence="3 6">3.4.21.89</ecNumber>
    </recommendedName>
</protein>
<dbReference type="InterPro" id="IPR019758">
    <property type="entry name" value="Pept_S26A_signal_pept_1_CS"/>
</dbReference>
<dbReference type="PANTHER" id="PTHR43390">
    <property type="entry name" value="SIGNAL PEPTIDASE I"/>
    <property type="match status" value="1"/>
</dbReference>
<feature type="domain" description="Peptidase S26" evidence="8">
    <location>
        <begin position="145"/>
        <end position="229"/>
    </location>
</feature>